<protein>
    <submittedName>
        <fullName evidence="1">Uncharacterized protein</fullName>
    </submittedName>
</protein>
<name>A0AB36CMX4_9CORY</name>
<dbReference type="RefSeq" id="WP_168970301.1">
    <property type="nucleotide sequence ID" value="NZ_DAMCGO010000014.1"/>
</dbReference>
<evidence type="ECO:0000313" key="2">
    <source>
        <dbReference type="Proteomes" id="UP000544551"/>
    </source>
</evidence>
<gene>
    <name evidence="1" type="ORF">HF853_10915</name>
</gene>
<proteinExistence type="predicted"/>
<reference evidence="1 2" key="1">
    <citation type="submission" date="2020-04" db="EMBL/GenBank/DDBJ databases">
        <authorList>
            <person name="Hitch T.C.A."/>
            <person name="Wylensek D."/>
            <person name="Clavel T."/>
        </authorList>
    </citation>
    <scope>NUCLEOTIDE SEQUENCE [LARGE SCALE GENOMIC DNA]</scope>
    <source>
        <strain evidence="1 2">BL-383-APC-3D</strain>
    </source>
</reference>
<evidence type="ECO:0000313" key="1">
    <source>
        <dbReference type="EMBL" id="NME90173.1"/>
    </source>
</evidence>
<dbReference type="Proteomes" id="UP000544551">
    <property type="component" value="Unassembled WGS sequence"/>
</dbReference>
<dbReference type="AlphaFoldDB" id="A0AB36CMX4"/>
<accession>A0AB36CMX4</accession>
<organism evidence="1 2">
    <name type="scientific">Corynebacterium stationis</name>
    <dbReference type="NCBI Taxonomy" id="1705"/>
    <lineage>
        <taxon>Bacteria</taxon>
        <taxon>Bacillati</taxon>
        <taxon>Actinomycetota</taxon>
        <taxon>Actinomycetes</taxon>
        <taxon>Mycobacteriales</taxon>
        <taxon>Corynebacteriaceae</taxon>
        <taxon>Corynebacterium</taxon>
    </lineage>
</organism>
<sequence>MNEDIFEILKDEIDIMQDWIPFTGAIGACGIHAHSATNEQVSALAKVVREDPRIVTAFHIMSEPMEFHRDSKLFDEVISEILESQDERFRMDLMSNLFLDIDDPADAHGSVSR</sequence>
<dbReference type="EMBL" id="JABAFZ010000010">
    <property type="protein sequence ID" value="NME90173.1"/>
    <property type="molecule type" value="Genomic_DNA"/>
</dbReference>
<comment type="caution">
    <text evidence="1">The sequence shown here is derived from an EMBL/GenBank/DDBJ whole genome shotgun (WGS) entry which is preliminary data.</text>
</comment>